<evidence type="ECO:0000313" key="1">
    <source>
        <dbReference type="EMBL" id="GMT11888.1"/>
    </source>
</evidence>
<comment type="caution">
    <text evidence="1">The sequence shown here is derived from an EMBL/GenBank/DDBJ whole genome shotgun (WGS) entry which is preliminary data.</text>
</comment>
<gene>
    <name evidence="1" type="ORF">PFISCL1PPCAC_3185</name>
</gene>
<dbReference type="AlphaFoldDB" id="A0AAV5V0D3"/>
<feature type="non-terminal residue" evidence="1">
    <location>
        <position position="1"/>
    </location>
</feature>
<proteinExistence type="predicted"/>
<dbReference type="Proteomes" id="UP001432322">
    <property type="component" value="Unassembled WGS sequence"/>
</dbReference>
<dbReference type="EMBL" id="BTSY01000001">
    <property type="protein sequence ID" value="GMT11888.1"/>
    <property type="molecule type" value="Genomic_DNA"/>
</dbReference>
<reference evidence="1" key="1">
    <citation type="submission" date="2023-10" db="EMBL/GenBank/DDBJ databases">
        <title>Genome assembly of Pristionchus species.</title>
        <authorList>
            <person name="Yoshida K."/>
            <person name="Sommer R.J."/>
        </authorList>
    </citation>
    <scope>NUCLEOTIDE SEQUENCE</scope>
    <source>
        <strain evidence="1">RS5133</strain>
    </source>
</reference>
<accession>A0AAV5V0D3</accession>
<keyword evidence="2" id="KW-1185">Reference proteome</keyword>
<evidence type="ECO:0000313" key="2">
    <source>
        <dbReference type="Proteomes" id="UP001432322"/>
    </source>
</evidence>
<name>A0AAV5V0D3_9BILA</name>
<evidence type="ECO:0008006" key="3">
    <source>
        <dbReference type="Google" id="ProtNLM"/>
    </source>
</evidence>
<protein>
    <recommendedName>
        <fullName evidence="3">F-box domain-containing protein</fullName>
    </recommendedName>
</protein>
<sequence>ADILVTNETSLFTIPNEILTKICLLLPFGDRKSLGSTCHRLYRFERDVGQHRLHEVDAIKESLQFVINPQPRKIDKRLIKVTQKMAMDMFKKARIHDFYFTKVKTLPTIAELDVFRSATLVNLIVSNCTDDLHMLSRIVQALLMDKSKLESISLHWTIDVDLGAADRQFFRELPAARHFVLSLFQQEGGLNPCDYYEYTMDDSTLLNIVAKFDVVVFRSLAFRSLSAPAMVRLFKIVCNSTKPLLVGMGSYSNTLDQLIELLGGSIIQEVTKNIVPIQSSGTVETETFRDRSSGTVLHREVRAPFCSAFVKFIKK</sequence>
<organism evidence="1 2">
    <name type="scientific">Pristionchus fissidentatus</name>
    <dbReference type="NCBI Taxonomy" id="1538716"/>
    <lineage>
        <taxon>Eukaryota</taxon>
        <taxon>Metazoa</taxon>
        <taxon>Ecdysozoa</taxon>
        <taxon>Nematoda</taxon>
        <taxon>Chromadorea</taxon>
        <taxon>Rhabditida</taxon>
        <taxon>Rhabditina</taxon>
        <taxon>Diplogasteromorpha</taxon>
        <taxon>Diplogasteroidea</taxon>
        <taxon>Neodiplogasteridae</taxon>
        <taxon>Pristionchus</taxon>
    </lineage>
</organism>
<dbReference type="CDD" id="cd09917">
    <property type="entry name" value="F-box_SF"/>
    <property type="match status" value="1"/>
</dbReference>